<evidence type="ECO:0000313" key="3">
    <source>
        <dbReference type="Proteomes" id="UP000325684"/>
    </source>
</evidence>
<accession>A0A5N3P4M9</accession>
<sequence>MSVSHRKINEAGFAVVDLLVAIAVAGLAGSILVGLVTFVERSRAETTRRDREHEGAAIVERVLRTLLDSAPPFVPGVPLRSAVAGDEQELTVTSSGLPIISLPQAAAFRLRREAERSRSDVVLTWVDDKGREQRTLLAEGVSELTLAYLPLERDPSKGPTSRKATWRSQWRAGDGPLTALRLALRFGAASTPRVFVIPIEADLPAACLRNPRQTGCLLEGFG</sequence>
<evidence type="ECO:0008006" key="4">
    <source>
        <dbReference type="Google" id="ProtNLM"/>
    </source>
</evidence>
<evidence type="ECO:0000256" key="1">
    <source>
        <dbReference type="SAM" id="Phobius"/>
    </source>
</evidence>
<comment type="caution">
    <text evidence="2">The sequence shown here is derived from an EMBL/GenBank/DDBJ whole genome shotgun (WGS) entry which is preliminary data.</text>
</comment>
<name>A0A5N3P4M9_9HYPH</name>
<keyword evidence="3" id="KW-1185">Reference proteome</keyword>
<feature type="transmembrane region" description="Helical" evidence="1">
    <location>
        <begin position="12"/>
        <end position="39"/>
    </location>
</feature>
<protein>
    <recommendedName>
        <fullName evidence="4">Prepilin-type N-terminal cleavage/methylation domain-containing protein</fullName>
    </recommendedName>
</protein>
<reference evidence="2 3" key="1">
    <citation type="journal article" date="2019" name="Microorganisms">
        <title>Genome Insights into the Novel Species Microvirga brassicacearum, a Rapeseed Endophyte with Biotechnological Potential.</title>
        <authorList>
            <person name="Jimenez-Gomez A."/>
            <person name="Saati-Santamaria Z."/>
            <person name="Igual J.M."/>
            <person name="Rivas R."/>
            <person name="Mateos P.F."/>
            <person name="Garcia-Fraile P."/>
        </authorList>
    </citation>
    <scope>NUCLEOTIDE SEQUENCE [LARGE SCALE GENOMIC DNA]</scope>
    <source>
        <strain evidence="2 3">CDVBN77</strain>
    </source>
</reference>
<keyword evidence="1" id="KW-1133">Transmembrane helix</keyword>
<proteinExistence type="predicted"/>
<keyword evidence="1" id="KW-0472">Membrane</keyword>
<dbReference type="Proteomes" id="UP000325684">
    <property type="component" value="Unassembled WGS sequence"/>
</dbReference>
<dbReference type="RefSeq" id="WP_150948609.1">
    <property type="nucleotide sequence ID" value="NZ_VCMV01000063.1"/>
</dbReference>
<gene>
    <name evidence="2" type="ORF">FEZ63_21725</name>
</gene>
<evidence type="ECO:0000313" key="2">
    <source>
        <dbReference type="EMBL" id="KAB0264674.1"/>
    </source>
</evidence>
<organism evidence="2 3">
    <name type="scientific">Microvirga brassicacearum</name>
    <dbReference type="NCBI Taxonomy" id="2580413"/>
    <lineage>
        <taxon>Bacteria</taxon>
        <taxon>Pseudomonadati</taxon>
        <taxon>Pseudomonadota</taxon>
        <taxon>Alphaproteobacteria</taxon>
        <taxon>Hyphomicrobiales</taxon>
        <taxon>Methylobacteriaceae</taxon>
        <taxon>Microvirga</taxon>
    </lineage>
</organism>
<dbReference type="EMBL" id="VCMV01000063">
    <property type="protein sequence ID" value="KAB0264674.1"/>
    <property type="molecule type" value="Genomic_DNA"/>
</dbReference>
<keyword evidence="1" id="KW-0812">Transmembrane</keyword>
<dbReference type="AlphaFoldDB" id="A0A5N3P4M9"/>